<feature type="coiled-coil region" evidence="1">
    <location>
        <begin position="75"/>
        <end position="116"/>
    </location>
</feature>
<evidence type="ECO:0000256" key="2">
    <source>
        <dbReference type="SAM" id="MobiDB-lite"/>
    </source>
</evidence>
<keyword evidence="3" id="KW-0472">Membrane</keyword>
<keyword evidence="3" id="KW-1133">Transmembrane helix</keyword>
<evidence type="ECO:0000256" key="1">
    <source>
        <dbReference type="SAM" id="Coils"/>
    </source>
</evidence>
<dbReference type="RefSeq" id="WP_132474744.1">
    <property type="nucleotide sequence ID" value="NZ_JBHRVM010000001.1"/>
</dbReference>
<feature type="compositionally biased region" description="Polar residues" evidence="2">
    <location>
        <begin position="381"/>
        <end position="391"/>
    </location>
</feature>
<dbReference type="OrthoDB" id="9787650at2"/>
<keyword evidence="1" id="KW-0175">Coiled coil</keyword>
<accession>A0A4R3V9H2</accession>
<keyword evidence="3" id="KW-0812">Transmembrane</keyword>
<dbReference type="Pfam" id="PF04375">
    <property type="entry name" value="HemX"/>
    <property type="match status" value="1"/>
</dbReference>
<dbReference type="GO" id="GO:0008168">
    <property type="term" value="F:methyltransferase activity"/>
    <property type="evidence" value="ECO:0007669"/>
    <property type="project" value="UniProtKB-KW"/>
</dbReference>
<dbReference type="Proteomes" id="UP000294692">
    <property type="component" value="Unassembled WGS sequence"/>
</dbReference>
<sequence>MTEINTEPQVSGMQEQTEASPVKNKPGKGAGRSILLAVLLLVIVLLGAAFWYQQQQFQQVMQQMTRQLEQGAAVARQADERAQQALAAMKRQESRVSELKNTVDAADSHLQSLEQALQIATDSGSDLMLLNDIDRLLVIAQQQLQLSSNVGNAIIALESAQSQLARANRPSFASVQQALNGDLDRLRGVANVDFALRTSQLDNLYGLISDAPMLVDSPQASGGAEEIAQAAQPRNTPEAPTESAAPVDESWWKTSLDVAQRWSMEAWQSVKHDLNSLIEVRRVDDHAALLMSLDQSERLRDSMRLRVVTARLALLMRQPDVWKSELAMLEKMLSTRFDGNSAQVRQAISLVNALAETPVAADLPTLENSVRAIEAQREVVATSSSNGTTPPVANAAKDEEDKKDIEFPNLVGHTPDENGGDRPGADEARGAGSNGGSAETPAGQPQAAPAAQGTPPANNAGQTVSHREASGMVVADRLRASASARS</sequence>
<dbReference type="InterPro" id="IPR007470">
    <property type="entry name" value="HemX"/>
</dbReference>
<feature type="compositionally biased region" description="Basic and acidic residues" evidence="2">
    <location>
        <begin position="396"/>
        <end position="406"/>
    </location>
</feature>
<dbReference type="EMBL" id="SMBX01000002">
    <property type="protein sequence ID" value="TCV01877.1"/>
    <property type="molecule type" value="Genomic_DNA"/>
</dbReference>
<proteinExistence type="predicted"/>
<keyword evidence="5" id="KW-1185">Reference proteome</keyword>
<keyword evidence="4" id="KW-0489">Methyltransferase</keyword>
<name>A0A4R3V9H2_9BURK</name>
<gene>
    <name evidence="4" type="ORF">EV686_102592</name>
</gene>
<dbReference type="GO" id="GO:0032259">
    <property type="term" value="P:methylation"/>
    <property type="evidence" value="ECO:0007669"/>
    <property type="project" value="UniProtKB-KW"/>
</dbReference>
<keyword evidence="4" id="KW-0808">Transferase</keyword>
<feature type="compositionally biased region" description="Low complexity" evidence="2">
    <location>
        <begin position="440"/>
        <end position="461"/>
    </location>
</feature>
<evidence type="ECO:0000256" key="3">
    <source>
        <dbReference type="SAM" id="Phobius"/>
    </source>
</evidence>
<comment type="caution">
    <text evidence="4">The sequence shown here is derived from an EMBL/GenBank/DDBJ whole genome shotgun (WGS) entry which is preliminary data.</text>
</comment>
<reference evidence="4 5" key="1">
    <citation type="submission" date="2019-03" db="EMBL/GenBank/DDBJ databases">
        <title>Genomic Encyclopedia of Type Strains, Phase IV (KMG-IV): sequencing the most valuable type-strain genomes for metagenomic binning, comparative biology and taxonomic classification.</title>
        <authorList>
            <person name="Goeker M."/>
        </authorList>
    </citation>
    <scope>NUCLEOTIDE SEQUENCE [LARGE SCALE GENOMIC DNA]</scope>
    <source>
        <strain evidence="4 5">DSM 100048</strain>
    </source>
</reference>
<evidence type="ECO:0000313" key="5">
    <source>
        <dbReference type="Proteomes" id="UP000294692"/>
    </source>
</evidence>
<dbReference type="PANTHER" id="PTHR38043">
    <property type="entry name" value="PROTEIN HEMX"/>
    <property type="match status" value="1"/>
</dbReference>
<dbReference type="AlphaFoldDB" id="A0A4R3V9H2"/>
<feature type="compositionally biased region" description="Basic and acidic residues" evidence="2">
    <location>
        <begin position="414"/>
        <end position="429"/>
    </location>
</feature>
<feature type="region of interest" description="Disordered" evidence="2">
    <location>
        <begin position="379"/>
        <end position="486"/>
    </location>
</feature>
<dbReference type="PANTHER" id="PTHR38043:SF1">
    <property type="entry name" value="PROTEIN HEMX"/>
    <property type="match status" value="1"/>
</dbReference>
<evidence type="ECO:0000313" key="4">
    <source>
        <dbReference type="EMBL" id="TCV01877.1"/>
    </source>
</evidence>
<feature type="region of interest" description="Disordered" evidence="2">
    <location>
        <begin position="1"/>
        <end position="26"/>
    </location>
</feature>
<feature type="compositionally biased region" description="Polar residues" evidence="2">
    <location>
        <begin position="1"/>
        <end position="19"/>
    </location>
</feature>
<organism evidence="4 5">
    <name type="scientific">Paracandidimonas soli</name>
    <dbReference type="NCBI Taxonomy" id="1917182"/>
    <lineage>
        <taxon>Bacteria</taxon>
        <taxon>Pseudomonadati</taxon>
        <taxon>Pseudomonadota</taxon>
        <taxon>Betaproteobacteria</taxon>
        <taxon>Burkholderiales</taxon>
        <taxon>Alcaligenaceae</taxon>
        <taxon>Paracandidimonas</taxon>
    </lineage>
</organism>
<feature type="region of interest" description="Disordered" evidence="2">
    <location>
        <begin position="217"/>
        <end position="247"/>
    </location>
</feature>
<feature type="transmembrane region" description="Helical" evidence="3">
    <location>
        <begin position="33"/>
        <end position="52"/>
    </location>
</feature>
<protein>
    <submittedName>
        <fullName evidence="4">Uroporphyrin-3 C-methyltransferase</fullName>
    </submittedName>
</protein>